<accession>A0A1F6TD72</accession>
<name>A0A1F6TD72_9PROT</name>
<proteinExistence type="predicted"/>
<gene>
    <name evidence="1" type="ORF">A2150_08400</name>
</gene>
<dbReference type="Proteomes" id="UP000177925">
    <property type="component" value="Unassembled WGS sequence"/>
</dbReference>
<evidence type="ECO:0000313" key="2">
    <source>
        <dbReference type="Proteomes" id="UP000177925"/>
    </source>
</evidence>
<organism evidence="1 2">
    <name type="scientific">Candidatus Muproteobacteria bacterium RBG_16_64_11</name>
    <dbReference type="NCBI Taxonomy" id="1817758"/>
    <lineage>
        <taxon>Bacteria</taxon>
        <taxon>Pseudomonadati</taxon>
        <taxon>Pseudomonadota</taxon>
        <taxon>Candidatus Muproteobacteria</taxon>
    </lineage>
</organism>
<dbReference type="EMBL" id="MFSS01000069">
    <property type="protein sequence ID" value="OGI43093.1"/>
    <property type="molecule type" value="Genomic_DNA"/>
</dbReference>
<evidence type="ECO:0000313" key="1">
    <source>
        <dbReference type="EMBL" id="OGI43093.1"/>
    </source>
</evidence>
<comment type="caution">
    <text evidence="1">The sequence shown here is derived from an EMBL/GenBank/DDBJ whole genome shotgun (WGS) entry which is preliminary data.</text>
</comment>
<protein>
    <submittedName>
        <fullName evidence="1">Uncharacterized protein</fullName>
    </submittedName>
</protein>
<reference evidence="1 2" key="1">
    <citation type="journal article" date="2016" name="Nat. Commun.">
        <title>Thousands of microbial genomes shed light on interconnected biogeochemical processes in an aquifer system.</title>
        <authorList>
            <person name="Anantharaman K."/>
            <person name="Brown C.T."/>
            <person name="Hug L.A."/>
            <person name="Sharon I."/>
            <person name="Castelle C.J."/>
            <person name="Probst A.J."/>
            <person name="Thomas B.C."/>
            <person name="Singh A."/>
            <person name="Wilkins M.J."/>
            <person name="Karaoz U."/>
            <person name="Brodie E.L."/>
            <person name="Williams K.H."/>
            <person name="Hubbard S.S."/>
            <person name="Banfield J.F."/>
        </authorList>
    </citation>
    <scope>NUCLEOTIDE SEQUENCE [LARGE SCALE GENOMIC DNA]</scope>
</reference>
<sequence length="92" mass="9771">MLVRGANEQTTVRSLKAKTTSTEALLRALAPLGDVGHVYLVGTLSARVPATPPTVTAAGTAHEIVTLTNARPEDLRSWPATGIFDLAVHRDR</sequence>
<dbReference type="AlphaFoldDB" id="A0A1F6TD72"/>